<feature type="transmembrane region" description="Helical" evidence="1">
    <location>
        <begin position="89"/>
        <end position="109"/>
    </location>
</feature>
<feature type="transmembrane region" description="Helical" evidence="1">
    <location>
        <begin position="138"/>
        <end position="160"/>
    </location>
</feature>
<proteinExistence type="predicted"/>
<dbReference type="EMBL" id="BART01007797">
    <property type="protein sequence ID" value="GAG63701.1"/>
    <property type="molecule type" value="Genomic_DNA"/>
</dbReference>
<dbReference type="Gene3D" id="1.20.120.1200">
    <property type="entry name" value="NADH-ubiquinone/plastoquinone oxidoreductase chain 6, subunit NuoJ"/>
    <property type="match status" value="1"/>
</dbReference>
<dbReference type="GO" id="GO:0008137">
    <property type="term" value="F:NADH dehydrogenase (ubiquinone) activity"/>
    <property type="evidence" value="ECO:0007669"/>
    <property type="project" value="InterPro"/>
</dbReference>
<keyword evidence="1" id="KW-0812">Transmembrane</keyword>
<organism evidence="2">
    <name type="scientific">marine sediment metagenome</name>
    <dbReference type="NCBI Taxonomy" id="412755"/>
    <lineage>
        <taxon>unclassified sequences</taxon>
        <taxon>metagenomes</taxon>
        <taxon>ecological metagenomes</taxon>
    </lineage>
</organism>
<sequence>MIGLDIAFGVLAIIGIAAALAVVLLRDIFRAALSLILCFLTVAGIYVTLSADFLAAVQVLVYVGAISVLIILAIMLTREVQRGSPSGKLRIPAFVVAILFLGVVSFALINTPWQISQLPPLEPTTAALAVKLFGEGGFILAVEIAAVLLLAAILGAIVLVREK</sequence>
<evidence type="ECO:0008006" key="3">
    <source>
        <dbReference type="Google" id="ProtNLM"/>
    </source>
</evidence>
<comment type="caution">
    <text evidence="2">The sequence shown here is derived from an EMBL/GenBank/DDBJ whole genome shotgun (WGS) entry which is preliminary data.</text>
</comment>
<reference evidence="2" key="1">
    <citation type="journal article" date="2014" name="Front. Microbiol.">
        <title>High frequency of phylogenetically diverse reductive dehalogenase-homologous genes in deep subseafloor sedimentary metagenomes.</title>
        <authorList>
            <person name="Kawai M."/>
            <person name="Futagami T."/>
            <person name="Toyoda A."/>
            <person name="Takaki Y."/>
            <person name="Nishi S."/>
            <person name="Hori S."/>
            <person name="Arai W."/>
            <person name="Tsubouchi T."/>
            <person name="Morono Y."/>
            <person name="Uchiyama I."/>
            <person name="Ito T."/>
            <person name="Fujiyama A."/>
            <person name="Inagaki F."/>
            <person name="Takami H."/>
        </authorList>
    </citation>
    <scope>NUCLEOTIDE SEQUENCE</scope>
    <source>
        <strain evidence="2">Expedition CK06-06</strain>
    </source>
</reference>
<dbReference type="PANTHER" id="PTHR33269:SF17">
    <property type="entry name" value="NADH-UBIQUINONE OXIDOREDUCTASE CHAIN 6"/>
    <property type="match status" value="1"/>
</dbReference>
<dbReference type="AlphaFoldDB" id="X1AV30"/>
<feature type="transmembrane region" description="Helical" evidence="1">
    <location>
        <begin position="55"/>
        <end position="77"/>
    </location>
</feature>
<feature type="transmembrane region" description="Helical" evidence="1">
    <location>
        <begin position="32"/>
        <end position="49"/>
    </location>
</feature>
<dbReference type="InterPro" id="IPR042106">
    <property type="entry name" value="Nuo/plastoQ_OxRdtase_6_NuoJ"/>
</dbReference>
<dbReference type="PANTHER" id="PTHR33269">
    <property type="entry name" value="NADH-UBIQUINONE OXIDOREDUCTASE CHAIN 6"/>
    <property type="match status" value="1"/>
</dbReference>
<accession>X1AV30</accession>
<dbReference type="Pfam" id="PF00499">
    <property type="entry name" value="Oxidored_q3"/>
    <property type="match status" value="1"/>
</dbReference>
<gene>
    <name evidence="2" type="ORF">S01H4_17674</name>
</gene>
<keyword evidence="1" id="KW-0472">Membrane</keyword>
<feature type="transmembrane region" description="Helical" evidence="1">
    <location>
        <begin position="6"/>
        <end position="25"/>
    </location>
</feature>
<evidence type="ECO:0000256" key="1">
    <source>
        <dbReference type="SAM" id="Phobius"/>
    </source>
</evidence>
<name>X1AV30_9ZZZZ</name>
<keyword evidence="1" id="KW-1133">Transmembrane helix</keyword>
<evidence type="ECO:0000313" key="2">
    <source>
        <dbReference type="EMBL" id="GAG63701.1"/>
    </source>
</evidence>
<protein>
    <recommendedName>
        <fullName evidence="3">NADH-quinone oxidoreductase subunit J</fullName>
    </recommendedName>
</protein>
<dbReference type="InterPro" id="IPR001457">
    <property type="entry name" value="NADH_UbQ/plastoQ_OxRdtase_su6"/>
</dbReference>